<reference evidence="1 2" key="1">
    <citation type="submission" date="2020-01" db="EMBL/GenBank/DDBJ databases">
        <title>Genomes of bacteria type strains.</title>
        <authorList>
            <person name="Chen J."/>
            <person name="Zhu S."/>
            <person name="Yang J."/>
        </authorList>
    </citation>
    <scope>NUCLEOTIDE SEQUENCE [LARGE SCALE GENOMIC DNA]</scope>
    <source>
        <strain evidence="1 2">DSM 16655</strain>
    </source>
</reference>
<accession>A0ABT1CXJ0</accession>
<keyword evidence="2" id="KW-1185">Reference proteome</keyword>
<dbReference type="Proteomes" id="UP001320715">
    <property type="component" value="Unassembled WGS sequence"/>
</dbReference>
<proteinExistence type="predicted"/>
<dbReference type="RefSeq" id="WP_252916778.1">
    <property type="nucleotide sequence ID" value="NZ_JAAAML010000003.1"/>
</dbReference>
<organism evidence="1 2">
    <name type="scientific">Hoeflea alexandrii</name>
    <dbReference type="NCBI Taxonomy" id="288436"/>
    <lineage>
        <taxon>Bacteria</taxon>
        <taxon>Pseudomonadati</taxon>
        <taxon>Pseudomonadota</taxon>
        <taxon>Alphaproteobacteria</taxon>
        <taxon>Hyphomicrobiales</taxon>
        <taxon>Rhizobiaceae</taxon>
        <taxon>Hoeflea</taxon>
    </lineage>
</organism>
<comment type="caution">
    <text evidence="1">The sequence shown here is derived from an EMBL/GenBank/DDBJ whole genome shotgun (WGS) entry which is preliminary data.</text>
</comment>
<name>A0ABT1CXJ0_9HYPH</name>
<dbReference type="EMBL" id="JAAAML010000003">
    <property type="protein sequence ID" value="MCO6410061.1"/>
    <property type="molecule type" value="Genomic_DNA"/>
</dbReference>
<sequence>MNDSTGFAIFILALIALYDPEWVGSAAVKIVTAFNAEMVAGCPSTGDIPR</sequence>
<gene>
    <name evidence="1" type="ORF">GTW23_17895</name>
</gene>
<evidence type="ECO:0000313" key="2">
    <source>
        <dbReference type="Proteomes" id="UP001320715"/>
    </source>
</evidence>
<protein>
    <submittedName>
        <fullName evidence="1">Uncharacterized protein</fullName>
    </submittedName>
</protein>
<evidence type="ECO:0000313" key="1">
    <source>
        <dbReference type="EMBL" id="MCO6410061.1"/>
    </source>
</evidence>